<comment type="caution">
    <text evidence="2">The sequence shown here is derived from an EMBL/GenBank/DDBJ whole genome shotgun (WGS) entry which is preliminary data.</text>
</comment>
<evidence type="ECO:0000313" key="3">
    <source>
        <dbReference type="Proteomes" id="UP000724149"/>
    </source>
</evidence>
<dbReference type="EMBL" id="JACSNR010000010">
    <property type="protein sequence ID" value="MBM6924069.1"/>
    <property type="molecule type" value="Genomic_DNA"/>
</dbReference>
<sequence>MPKFFMSRIIIWGMLAALVSVLALILAISTGQYQLLVPGFFLAIGCAFYGYQIYQIARQGEYFVMRLTCTDIRPLGVLEGAVAYFDPTSQTAFKRAKSVIFTTENGQTISFTYERYRRFVIGQKYDFYFKKPRDGQDLTSETLERLRIDHTIVSSTIEVS</sequence>
<evidence type="ECO:0008006" key="4">
    <source>
        <dbReference type="Google" id="ProtNLM"/>
    </source>
</evidence>
<feature type="transmembrane region" description="Helical" evidence="1">
    <location>
        <begin position="35"/>
        <end position="57"/>
    </location>
</feature>
<keyword evidence="3" id="KW-1185">Reference proteome</keyword>
<evidence type="ECO:0000313" key="2">
    <source>
        <dbReference type="EMBL" id="MBM6924069.1"/>
    </source>
</evidence>
<protein>
    <recommendedName>
        <fullName evidence="4">PH domain-containing protein</fullName>
    </recommendedName>
</protein>
<gene>
    <name evidence="2" type="ORF">H9X81_10280</name>
</gene>
<keyword evidence="1" id="KW-0812">Transmembrane</keyword>
<keyword evidence="1" id="KW-1133">Transmembrane helix</keyword>
<accession>A0ABS2GRM2</accession>
<dbReference type="RefSeq" id="WP_204721735.1">
    <property type="nucleotide sequence ID" value="NZ_JACSNR010000010.1"/>
</dbReference>
<proteinExistence type="predicted"/>
<evidence type="ECO:0000256" key="1">
    <source>
        <dbReference type="SAM" id="Phobius"/>
    </source>
</evidence>
<reference evidence="2 3" key="1">
    <citation type="journal article" date="2021" name="Sci. Rep.">
        <title>The distribution of antibiotic resistance genes in chicken gut microbiota commensals.</title>
        <authorList>
            <person name="Juricova H."/>
            <person name="Matiasovicova J."/>
            <person name="Kubasova T."/>
            <person name="Cejkova D."/>
            <person name="Rychlik I."/>
        </authorList>
    </citation>
    <scope>NUCLEOTIDE SEQUENCE [LARGE SCALE GENOMIC DNA]</scope>
    <source>
        <strain evidence="2 3">An564</strain>
    </source>
</reference>
<keyword evidence="1" id="KW-0472">Membrane</keyword>
<organism evidence="2 3">
    <name type="scientific">Hydrogenoanaerobacterium saccharovorans</name>
    <dbReference type="NCBI Taxonomy" id="474960"/>
    <lineage>
        <taxon>Bacteria</taxon>
        <taxon>Bacillati</taxon>
        <taxon>Bacillota</taxon>
        <taxon>Clostridia</taxon>
        <taxon>Eubacteriales</taxon>
        <taxon>Oscillospiraceae</taxon>
        <taxon>Hydrogenoanaerobacterium</taxon>
    </lineage>
</organism>
<name>A0ABS2GRM2_9FIRM</name>
<feature type="transmembrane region" description="Helical" evidence="1">
    <location>
        <begin position="9"/>
        <end position="29"/>
    </location>
</feature>
<dbReference type="Proteomes" id="UP000724149">
    <property type="component" value="Unassembled WGS sequence"/>
</dbReference>